<gene>
    <name evidence="4" type="ORF">HYN56_05590</name>
</gene>
<dbReference type="EMBL" id="CP029255">
    <property type="protein sequence ID" value="AWK03725.1"/>
    <property type="molecule type" value="Genomic_DNA"/>
</dbReference>
<dbReference type="SMART" id="SM00382">
    <property type="entry name" value="AAA"/>
    <property type="match status" value="1"/>
</dbReference>
<evidence type="ECO:0000256" key="2">
    <source>
        <dbReference type="ARBA" id="ARBA00022840"/>
    </source>
</evidence>
<dbReference type="PANTHER" id="PTHR43582:SF2">
    <property type="entry name" value="LINEARMYCIN RESISTANCE ATP-BINDING PROTEIN LNRL"/>
    <property type="match status" value="1"/>
</dbReference>
<keyword evidence="1" id="KW-0547">Nucleotide-binding</keyword>
<dbReference type="KEGG" id="fcr:HYN56_05590"/>
<organism evidence="4 5">
    <name type="scientific">Flavobacterium crocinum</name>
    <dbReference type="NCBI Taxonomy" id="2183896"/>
    <lineage>
        <taxon>Bacteria</taxon>
        <taxon>Pseudomonadati</taxon>
        <taxon>Bacteroidota</taxon>
        <taxon>Flavobacteriia</taxon>
        <taxon>Flavobacteriales</taxon>
        <taxon>Flavobacteriaceae</taxon>
        <taxon>Flavobacterium</taxon>
    </lineage>
</organism>
<dbReference type="Gene3D" id="3.40.50.300">
    <property type="entry name" value="P-loop containing nucleotide triphosphate hydrolases"/>
    <property type="match status" value="1"/>
</dbReference>
<reference evidence="4 5" key="1">
    <citation type="submission" date="2018-05" db="EMBL/GenBank/DDBJ databases">
        <title>Genome sequencing of Flavobacterium sp. HYN0056.</title>
        <authorList>
            <person name="Yi H."/>
            <person name="Baek C."/>
        </authorList>
    </citation>
    <scope>NUCLEOTIDE SEQUENCE [LARGE SCALE GENOMIC DNA]</scope>
    <source>
        <strain evidence="4 5">HYN0056</strain>
    </source>
</reference>
<keyword evidence="5" id="KW-1185">Reference proteome</keyword>
<sequence>MQSIIKIESLSKKYKNAEMYSLNNVSLDITEGQIFGLLGPNGAGKTTLISMLCGLIKPTSGHFTIDGLDYQHHSSKIKKIIGVVPQEYALYPTLTARENLLYFGSMYGLKGSDLKDKVIETLDLLGLLKFADKQVQTFSGGMKRRVNLIAGILHNPKVLFLDEPTVGVDVQSKNAIIDYLKVLNQNGTSIIYTSHHLAEAEDFCSNIAIIDQGQIFTKGTPSSLIASVEDARNLEDVFISLTGKALRDAI</sequence>
<dbReference type="InterPro" id="IPR003593">
    <property type="entry name" value="AAA+_ATPase"/>
</dbReference>
<evidence type="ECO:0000256" key="1">
    <source>
        <dbReference type="ARBA" id="ARBA00022741"/>
    </source>
</evidence>
<accession>A0A2S1YI44</accession>
<dbReference type="Pfam" id="PF00005">
    <property type="entry name" value="ABC_tran"/>
    <property type="match status" value="1"/>
</dbReference>
<dbReference type="PROSITE" id="PS50893">
    <property type="entry name" value="ABC_TRANSPORTER_2"/>
    <property type="match status" value="1"/>
</dbReference>
<dbReference type="GO" id="GO:0005524">
    <property type="term" value="F:ATP binding"/>
    <property type="evidence" value="ECO:0007669"/>
    <property type="project" value="UniProtKB-KW"/>
</dbReference>
<dbReference type="SUPFAM" id="SSF52540">
    <property type="entry name" value="P-loop containing nucleoside triphosphate hydrolases"/>
    <property type="match status" value="1"/>
</dbReference>
<dbReference type="PANTHER" id="PTHR43582">
    <property type="entry name" value="LINEARMYCIN RESISTANCE ATP-BINDING PROTEIN LNRL"/>
    <property type="match status" value="1"/>
</dbReference>
<name>A0A2S1YI44_9FLAO</name>
<evidence type="ECO:0000313" key="4">
    <source>
        <dbReference type="EMBL" id="AWK03725.1"/>
    </source>
</evidence>
<dbReference type="InterPro" id="IPR003439">
    <property type="entry name" value="ABC_transporter-like_ATP-bd"/>
</dbReference>
<proteinExistence type="predicted"/>
<protein>
    <submittedName>
        <fullName evidence="4">ABC transporter ATP-binding protein</fullName>
    </submittedName>
</protein>
<keyword evidence="2 4" id="KW-0067">ATP-binding</keyword>
<dbReference type="PROSITE" id="PS00211">
    <property type="entry name" value="ABC_TRANSPORTER_1"/>
    <property type="match status" value="1"/>
</dbReference>
<dbReference type="Proteomes" id="UP000245250">
    <property type="component" value="Chromosome"/>
</dbReference>
<evidence type="ECO:0000313" key="5">
    <source>
        <dbReference type="Proteomes" id="UP000245250"/>
    </source>
</evidence>
<dbReference type="InterPro" id="IPR027417">
    <property type="entry name" value="P-loop_NTPase"/>
</dbReference>
<dbReference type="GO" id="GO:0016887">
    <property type="term" value="F:ATP hydrolysis activity"/>
    <property type="evidence" value="ECO:0007669"/>
    <property type="project" value="InterPro"/>
</dbReference>
<dbReference type="InterPro" id="IPR017871">
    <property type="entry name" value="ABC_transporter-like_CS"/>
</dbReference>
<feature type="domain" description="ABC transporter" evidence="3">
    <location>
        <begin position="5"/>
        <end position="237"/>
    </location>
</feature>
<dbReference type="AlphaFoldDB" id="A0A2S1YI44"/>
<dbReference type="OrthoDB" id="9801987at2"/>
<evidence type="ECO:0000259" key="3">
    <source>
        <dbReference type="PROSITE" id="PS50893"/>
    </source>
</evidence>